<proteinExistence type="predicted"/>
<dbReference type="EMBL" id="CAJVPT010005500">
    <property type="protein sequence ID" value="CAG8520629.1"/>
    <property type="molecule type" value="Genomic_DNA"/>
</dbReference>
<dbReference type="Proteomes" id="UP000789525">
    <property type="component" value="Unassembled WGS sequence"/>
</dbReference>
<evidence type="ECO:0000313" key="1">
    <source>
        <dbReference type="EMBL" id="CAG8520629.1"/>
    </source>
</evidence>
<name>A0ACA9LAY2_9GLOM</name>
<reference evidence="1" key="1">
    <citation type="submission" date="2021-06" db="EMBL/GenBank/DDBJ databases">
        <authorList>
            <person name="Kallberg Y."/>
            <person name="Tangrot J."/>
            <person name="Rosling A."/>
        </authorList>
    </citation>
    <scope>NUCLEOTIDE SEQUENCE</scope>
    <source>
        <strain evidence="1">CL356</strain>
    </source>
</reference>
<sequence>MTQFRIPLSRSWKLYSEIEKILTGTYYVSTQYTDYELVTRWYSSGHEVADHTMTHVPEPPENEIVGNKLALNAYAGIPFGKMQGFLYDSSVTAVGTDDSWPYTLDNGLFHDCDKGFCNTTIHPGFFELPMSAIMDPNGLPHLMDPYLDDTPEVVEKWLKDNFNRHVTEGKVPFGLYIHPVQLTAIAGRPDPAPRIKMLQDFMDWALSQPNVWFVTSQQLIDWMKNPVPVSQLNTYEPFQCKIPKIGHEICNGLDDTGNGQIDAGLTEYCNFNTEVWNTCYGCPSANPTPQNPVPSGGDRFRVPTTCDTAWWDPIKGECLCNSTTCSYTDLSKIPSTSTGNATSTSGTGSTTGATGSSASSGSKKMWGQGLSVLLTLNVLWILQFLM</sequence>
<organism evidence="1 2">
    <name type="scientific">Acaulospora colombiana</name>
    <dbReference type="NCBI Taxonomy" id="27376"/>
    <lineage>
        <taxon>Eukaryota</taxon>
        <taxon>Fungi</taxon>
        <taxon>Fungi incertae sedis</taxon>
        <taxon>Mucoromycota</taxon>
        <taxon>Glomeromycotina</taxon>
        <taxon>Glomeromycetes</taxon>
        <taxon>Diversisporales</taxon>
        <taxon>Acaulosporaceae</taxon>
        <taxon>Acaulospora</taxon>
    </lineage>
</organism>
<comment type="caution">
    <text evidence="1">The sequence shown here is derived from an EMBL/GenBank/DDBJ whole genome shotgun (WGS) entry which is preliminary data.</text>
</comment>
<accession>A0ACA9LAY2</accession>
<evidence type="ECO:0000313" key="2">
    <source>
        <dbReference type="Proteomes" id="UP000789525"/>
    </source>
</evidence>
<gene>
    <name evidence="1" type="ORF">ACOLOM_LOCUS3636</name>
</gene>
<keyword evidence="2" id="KW-1185">Reference proteome</keyword>
<protein>
    <submittedName>
        <fullName evidence="1">13647_t:CDS:1</fullName>
    </submittedName>
</protein>